<evidence type="ECO:0000313" key="3">
    <source>
        <dbReference type="Proteomes" id="UP000309138"/>
    </source>
</evidence>
<comment type="caution">
    <text evidence="2">The sequence shown here is derived from an EMBL/GenBank/DDBJ whole genome shotgun (WGS) entry which is preliminary data.</text>
</comment>
<protein>
    <submittedName>
        <fullName evidence="2">Uncharacterized protein</fullName>
    </submittedName>
</protein>
<feature type="compositionally biased region" description="Gly residues" evidence="1">
    <location>
        <begin position="285"/>
        <end position="294"/>
    </location>
</feature>
<proteinExistence type="predicted"/>
<organism evidence="2 3">
    <name type="scientific">Sphingomonas baiyangensis</name>
    <dbReference type="NCBI Taxonomy" id="2572576"/>
    <lineage>
        <taxon>Bacteria</taxon>
        <taxon>Pseudomonadati</taxon>
        <taxon>Pseudomonadota</taxon>
        <taxon>Alphaproteobacteria</taxon>
        <taxon>Sphingomonadales</taxon>
        <taxon>Sphingomonadaceae</taxon>
        <taxon>Sphingomonas</taxon>
    </lineage>
</organism>
<dbReference type="EMBL" id="SWKR01000002">
    <property type="protein sequence ID" value="TKD49911.1"/>
    <property type="molecule type" value="Genomic_DNA"/>
</dbReference>
<keyword evidence="3" id="KW-1185">Reference proteome</keyword>
<evidence type="ECO:0000256" key="1">
    <source>
        <dbReference type="SAM" id="MobiDB-lite"/>
    </source>
</evidence>
<gene>
    <name evidence="2" type="ORF">FBR43_03355</name>
</gene>
<dbReference type="Proteomes" id="UP000309138">
    <property type="component" value="Unassembled WGS sequence"/>
</dbReference>
<accession>A0A4U1KZQ4</accession>
<dbReference type="OrthoDB" id="7556901at2"/>
<feature type="region of interest" description="Disordered" evidence="1">
    <location>
        <begin position="283"/>
        <end position="325"/>
    </location>
</feature>
<evidence type="ECO:0000313" key="2">
    <source>
        <dbReference type="EMBL" id="TKD49911.1"/>
    </source>
</evidence>
<reference evidence="2 3" key="1">
    <citation type="submission" date="2019-04" db="EMBL/GenBank/DDBJ databases">
        <authorList>
            <person name="Yang Y."/>
            <person name="Wei D."/>
        </authorList>
    </citation>
    <scope>NUCLEOTIDE SEQUENCE [LARGE SCALE GENOMIC DNA]</scope>
    <source>
        <strain evidence="2 3">L-1-4w-11</strain>
    </source>
</reference>
<feature type="compositionally biased region" description="Basic and acidic residues" evidence="1">
    <location>
        <begin position="305"/>
        <end position="318"/>
    </location>
</feature>
<name>A0A4U1KZQ4_9SPHN</name>
<dbReference type="RefSeq" id="WP_136941853.1">
    <property type="nucleotide sequence ID" value="NZ_SWKR01000002.1"/>
</dbReference>
<dbReference type="AlphaFoldDB" id="A0A4U1KZQ4"/>
<sequence length="325" mass="36061">MPRRRDPKLHAVQLSSFLRALARTGNVRATACDLGLNRATLTRRRASDPRFAQKWDAALALASARLHAAREDAPPDDPCRPPPAMRDAAHLVQQPGGRLQLRADGKARRVDRAVQQAFLSALAATANVRLAARVTGFAHSTFYTLARRDPGFEREMGLALEWGCAGLELALIESFTVEAHEHDAWRHNDVPPIPAMTPDQALTLLAMHRRDKTRDLRRMRKRRCESEDDLTARLGEAYREEQARSAHQLRIEATDAALIRALDRLKEKPPIAPLPSLDQVAAEMGGEGSRGGAIGRELIDGSCNETRESGRPERDHATKRSIYPP</sequence>